<evidence type="ECO:0000259" key="9">
    <source>
        <dbReference type="PROSITE" id="PS50157"/>
    </source>
</evidence>
<feature type="domain" description="C2H2-type" evidence="9">
    <location>
        <begin position="342"/>
        <end position="371"/>
    </location>
</feature>
<evidence type="ECO:0000256" key="7">
    <source>
        <dbReference type="PROSITE-ProRule" id="PRU00042"/>
    </source>
</evidence>
<evidence type="ECO:0000256" key="8">
    <source>
        <dbReference type="SAM" id="MobiDB-lite"/>
    </source>
</evidence>
<dbReference type="SUPFAM" id="SSF57667">
    <property type="entry name" value="beta-beta-alpha zinc fingers"/>
    <property type="match status" value="2"/>
</dbReference>
<dbReference type="PANTHER" id="PTHR23235:SF174">
    <property type="entry name" value="CABUT, ISOFORM A"/>
    <property type="match status" value="1"/>
</dbReference>
<dbReference type="PANTHER" id="PTHR23235">
    <property type="entry name" value="KRUEPPEL-LIKE TRANSCRIPTION FACTOR"/>
    <property type="match status" value="1"/>
</dbReference>
<evidence type="ECO:0000256" key="5">
    <source>
        <dbReference type="ARBA" id="ARBA00022833"/>
    </source>
</evidence>
<accession>T1P9C6</accession>
<name>T1P9C6_MUSDO</name>
<dbReference type="SMART" id="SM00355">
    <property type="entry name" value="ZnF_C2H2"/>
    <property type="match status" value="3"/>
</dbReference>
<proteinExistence type="evidence at transcript level"/>
<evidence type="ECO:0000256" key="4">
    <source>
        <dbReference type="ARBA" id="ARBA00022771"/>
    </source>
</evidence>
<keyword evidence="3" id="KW-0677">Repeat</keyword>
<dbReference type="FunFam" id="3.30.160.60:FF:000018">
    <property type="entry name" value="Krueppel-like factor 15"/>
    <property type="match status" value="1"/>
</dbReference>
<comment type="subcellular location">
    <subcellularLocation>
        <location evidence="1">Nucleus</location>
    </subcellularLocation>
</comment>
<dbReference type="AlphaFoldDB" id="T1P9C6"/>
<feature type="region of interest" description="Disordered" evidence="8">
    <location>
        <begin position="1"/>
        <end position="25"/>
    </location>
</feature>
<dbReference type="Pfam" id="PF00096">
    <property type="entry name" value="zf-C2H2"/>
    <property type="match status" value="3"/>
</dbReference>
<keyword evidence="6" id="KW-0539">Nucleus</keyword>
<dbReference type="InterPro" id="IPR013087">
    <property type="entry name" value="Znf_C2H2_type"/>
</dbReference>
<feature type="compositionally biased region" description="Polar residues" evidence="8">
    <location>
        <begin position="56"/>
        <end position="66"/>
    </location>
</feature>
<evidence type="ECO:0000256" key="1">
    <source>
        <dbReference type="ARBA" id="ARBA00004123"/>
    </source>
</evidence>
<feature type="domain" description="C2H2-type" evidence="9">
    <location>
        <begin position="372"/>
        <end position="401"/>
    </location>
</feature>
<dbReference type="VEuPathDB" id="VectorBase:MDOMA2_002393"/>
<dbReference type="GO" id="GO:0000978">
    <property type="term" value="F:RNA polymerase II cis-regulatory region sequence-specific DNA binding"/>
    <property type="evidence" value="ECO:0007669"/>
    <property type="project" value="TreeGrafter"/>
</dbReference>
<keyword evidence="4 7" id="KW-0863">Zinc-finger</keyword>
<dbReference type="PROSITE" id="PS00028">
    <property type="entry name" value="ZINC_FINGER_C2H2_1"/>
    <property type="match status" value="3"/>
</dbReference>
<dbReference type="FunFam" id="3.30.160.60:FF:000125">
    <property type="entry name" value="Putative zinc finger protein 143"/>
    <property type="match status" value="1"/>
</dbReference>
<feature type="region of interest" description="Disordered" evidence="8">
    <location>
        <begin position="418"/>
        <end position="442"/>
    </location>
</feature>
<dbReference type="GO" id="GO:0008270">
    <property type="term" value="F:zinc ion binding"/>
    <property type="evidence" value="ECO:0007669"/>
    <property type="project" value="UniProtKB-KW"/>
</dbReference>
<dbReference type="GO" id="GO:0000981">
    <property type="term" value="F:DNA-binding transcription factor activity, RNA polymerase II-specific"/>
    <property type="evidence" value="ECO:0007669"/>
    <property type="project" value="TreeGrafter"/>
</dbReference>
<dbReference type="VEuPathDB" id="VectorBase:MDOA014851"/>
<protein>
    <submittedName>
        <fullName evidence="10">Zinc finger, C2H2 type</fullName>
    </submittedName>
</protein>
<evidence type="ECO:0000256" key="6">
    <source>
        <dbReference type="ARBA" id="ARBA00023242"/>
    </source>
</evidence>
<organism evidence="10">
    <name type="scientific">Musca domestica</name>
    <name type="common">House fly</name>
    <dbReference type="NCBI Taxonomy" id="7370"/>
    <lineage>
        <taxon>Eukaryota</taxon>
        <taxon>Metazoa</taxon>
        <taxon>Ecdysozoa</taxon>
        <taxon>Arthropoda</taxon>
        <taxon>Hexapoda</taxon>
        <taxon>Insecta</taxon>
        <taxon>Pterygota</taxon>
        <taxon>Neoptera</taxon>
        <taxon>Endopterygota</taxon>
        <taxon>Diptera</taxon>
        <taxon>Brachycera</taxon>
        <taxon>Muscomorpha</taxon>
        <taxon>Muscoidea</taxon>
        <taxon>Muscidae</taxon>
        <taxon>Musca</taxon>
    </lineage>
</organism>
<feature type="region of interest" description="Disordered" evidence="8">
    <location>
        <begin position="44"/>
        <end position="73"/>
    </location>
</feature>
<reference evidence="10" key="1">
    <citation type="submission" date="2012-08" db="EMBL/GenBank/DDBJ databases">
        <title>Transcriptome of adult Musca domestica launches a platform for comparative house fly gene expression and characterization of differential gene expression among resistant and susceptible house flies.</title>
        <authorList>
            <person name="Liu N."/>
            <person name="Zhang L."/>
            <person name="Li M."/>
            <person name="Reid W."/>
        </authorList>
    </citation>
    <scope>NUCLEOTIDE SEQUENCE</scope>
    <source>
        <strain evidence="10">ALHF</strain>
        <tissue evidence="10">Whole body</tissue>
    </source>
</reference>
<feature type="domain" description="C2H2-type" evidence="9">
    <location>
        <begin position="402"/>
        <end position="429"/>
    </location>
</feature>
<dbReference type="EMBL" id="KA644513">
    <property type="protein sequence ID" value="AFP59142.1"/>
    <property type="molecule type" value="mRNA"/>
</dbReference>
<dbReference type="PROSITE" id="PS50157">
    <property type="entry name" value="ZINC_FINGER_C2H2_2"/>
    <property type="match status" value="3"/>
</dbReference>
<dbReference type="Gene3D" id="3.30.160.60">
    <property type="entry name" value="Classic Zinc Finger"/>
    <property type="match status" value="3"/>
</dbReference>
<dbReference type="InterPro" id="IPR036236">
    <property type="entry name" value="Znf_C2H2_sf"/>
</dbReference>
<sequence>MDIALLPSPPATPPLCENKNENNAHTVSHNLDDKLLKAKLQLQLDQQQQQKHHKSSNAGLITPQPSDTEDDAVDCGKPPVVKKQKLDIPTPATTPNLLAQQQQPQRASVIMHVNSSGICSAIDENSCSSTISSISQTPSTVSSVSSCSSAASSLSSDVEDSSSQTNVYRSIKFKMNRKRTATETTDFNSDSELTQDVKTMAAEIKDSCSVVESVVPQTKEEEQEEQQQVLLETKNPENTSQQFRFTLPNASPMPTASAPLNGHNVAASLQYQILAAAPHQTNQGLLTSQFVLPNVLLQSLSNNIIPAVTAPSNVTSQQNTTPATSNAAAAAVAASAERKRIYECNHPDCGKNYFKSSHLKAHQRVHTGERPFICKWENCDKRFSRSDELSRHKRTHTGEKKFVCHVCDKKFMRSDHLSKHVKRHASKRQQECNRNGGGINSMANTTPVVNNTSSSNGLVVEASMLNGTANMIKHLRPIAPATACNTTTSTTTPSHHVYHQHHPSTNTMNTVQINGANTNSSTAPTALQLQICNASDLISLHQHQVAAVNFAQMIPQQ</sequence>
<keyword evidence="2" id="KW-0479">Metal-binding</keyword>
<evidence type="ECO:0000256" key="3">
    <source>
        <dbReference type="ARBA" id="ARBA00022737"/>
    </source>
</evidence>
<evidence type="ECO:0000313" key="10">
    <source>
        <dbReference type="EMBL" id="AFP59142.1"/>
    </source>
</evidence>
<evidence type="ECO:0000256" key="2">
    <source>
        <dbReference type="ARBA" id="ARBA00022723"/>
    </source>
</evidence>
<dbReference type="GO" id="GO:0005634">
    <property type="term" value="C:nucleus"/>
    <property type="evidence" value="ECO:0007669"/>
    <property type="project" value="UniProtKB-SubCell"/>
</dbReference>
<dbReference type="FunFam" id="3.30.160.60:FF:001110">
    <property type="entry name" value="Krueppel factor 13"/>
    <property type="match status" value="1"/>
</dbReference>
<keyword evidence="5" id="KW-0862">Zinc</keyword>